<accession>A0A4U6TF47</accession>
<evidence type="ECO:0000259" key="2">
    <source>
        <dbReference type="Pfam" id="PF07762"/>
    </source>
</evidence>
<feature type="domain" description="DUF1618" evidence="2">
    <location>
        <begin position="262"/>
        <end position="397"/>
    </location>
</feature>
<sequence length="467" mass="52567">MPISATEAQVSGHQRPKRSSADSSPVDSLAAEEASRRAVKRMQIWTACPAGPSRRSGRSTQGLSSEDPTADSPPLPTWVILNQTGARRDYFPGDHTTSVISHTSSGEKVSVSFELVEPPGTSVLTLDWPQGPASIYPRVIAANRNVVLFEASWDPSRRSSLSMLPVLYSKRDRNGGRRMQHIMSMDATGVLSFSDNSFIVAELETRKDAVDLCMILSVSSKGRIRYDEWRVLKRLPVRNGDLLDLSCWSTHRVVPYRNHLVWVDYYKGMIFANMERPCSEPNLRYVPLPVDATKGIRDDWNYGRRCPDAYHNICITSSVIKFVTVNRQHNSSSVVPLHRCGSTFRISTWSFCKYADTWIEEATLDAEEFWTLDSEHCFPHVVPEFPVFNMKNPDAICFSLNEGSHTFGYSGKIWMVEVHMKKKLLLNATAYYEAPYLSRQITTKSARVLSQGSSFIASEMPHYLAPA</sequence>
<proteinExistence type="predicted"/>
<dbReference type="Proteomes" id="UP000298652">
    <property type="component" value="Chromosome 8"/>
</dbReference>
<dbReference type="PANTHER" id="PTHR33074:SF75">
    <property type="entry name" value="OS01G0189800 PROTEIN"/>
    <property type="match status" value="1"/>
</dbReference>
<keyword evidence="4" id="KW-1185">Reference proteome</keyword>
<name>A0A4U6TF47_SETVI</name>
<feature type="compositionally biased region" description="Polar residues" evidence="1">
    <location>
        <begin position="58"/>
        <end position="67"/>
    </location>
</feature>
<dbReference type="OMA" id="SVCATHH"/>
<evidence type="ECO:0000313" key="3">
    <source>
        <dbReference type="EMBL" id="TKW00848.1"/>
    </source>
</evidence>
<dbReference type="PANTHER" id="PTHR33074">
    <property type="entry name" value="EXPRESSED PROTEIN-RELATED"/>
    <property type="match status" value="1"/>
</dbReference>
<reference evidence="3" key="1">
    <citation type="submission" date="2019-03" db="EMBL/GenBank/DDBJ databases">
        <title>WGS assembly of Setaria viridis.</title>
        <authorList>
            <person name="Huang P."/>
            <person name="Jenkins J."/>
            <person name="Grimwood J."/>
            <person name="Barry K."/>
            <person name="Healey A."/>
            <person name="Mamidi S."/>
            <person name="Sreedasyam A."/>
            <person name="Shu S."/>
            <person name="Feldman M."/>
            <person name="Wu J."/>
            <person name="Yu Y."/>
            <person name="Chen C."/>
            <person name="Johnson J."/>
            <person name="Rokhsar D."/>
            <person name="Baxter I."/>
            <person name="Schmutz J."/>
            <person name="Brutnell T."/>
            <person name="Kellogg E."/>
        </authorList>
    </citation>
    <scope>NUCLEOTIDE SEQUENCE [LARGE SCALE GENOMIC DNA]</scope>
</reference>
<evidence type="ECO:0000313" key="4">
    <source>
        <dbReference type="Proteomes" id="UP000298652"/>
    </source>
</evidence>
<protein>
    <recommendedName>
        <fullName evidence="2">DUF1618 domain-containing protein</fullName>
    </recommendedName>
</protein>
<dbReference type="AlphaFoldDB" id="A0A4U6TF47"/>
<dbReference type="Pfam" id="PF07762">
    <property type="entry name" value="DUF1618"/>
    <property type="match status" value="1"/>
</dbReference>
<dbReference type="Gramene" id="TKW00848">
    <property type="protein sequence ID" value="TKW00848"/>
    <property type="gene ID" value="SEVIR_8G139400v2"/>
</dbReference>
<evidence type="ECO:0000256" key="1">
    <source>
        <dbReference type="SAM" id="MobiDB-lite"/>
    </source>
</evidence>
<feature type="region of interest" description="Disordered" evidence="1">
    <location>
        <begin position="1"/>
        <end position="76"/>
    </location>
</feature>
<gene>
    <name evidence="3" type="ORF">SEVIR_8G139400v2</name>
</gene>
<feature type="compositionally biased region" description="Polar residues" evidence="1">
    <location>
        <begin position="1"/>
        <end position="12"/>
    </location>
</feature>
<dbReference type="EMBL" id="CM016559">
    <property type="protein sequence ID" value="TKW00848.1"/>
    <property type="molecule type" value="Genomic_DNA"/>
</dbReference>
<organism evidence="3 4">
    <name type="scientific">Setaria viridis</name>
    <name type="common">Green bristlegrass</name>
    <name type="synonym">Setaria italica subsp. viridis</name>
    <dbReference type="NCBI Taxonomy" id="4556"/>
    <lineage>
        <taxon>Eukaryota</taxon>
        <taxon>Viridiplantae</taxon>
        <taxon>Streptophyta</taxon>
        <taxon>Embryophyta</taxon>
        <taxon>Tracheophyta</taxon>
        <taxon>Spermatophyta</taxon>
        <taxon>Magnoliopsida</taxon>
        <taxon>Liliopsida</taxon>
        <taxon>Poales</taxon>
        <taxon>Poaceae</taxon>
        <taxon>PACMAD clade</taxon>
        <taxon>Panicoideae</taxon>
        <taxon>Panicodae</taxon>
        <taxon>Paniceae</taxon>
        <taxon>Cenchrinae</taxon>
        <taxon>Setaria</taxon>
    </lineage>
</organism>
<dbReference type="InterPro" id="IPR011676">
    <property type="entry name" value="DUF1618"/>
</dbReference>